<dbReference type="NCBIfam" id="TIGR00254">
    <property type="entry name" value="GGDEF"/>
    <property type="match status" value="1"/>
</dbReference>
<evidence type="ECO:0000256" key="3">
    <source>
        <dbReference type="ARBA" id="ARBA00022636"/>
    </source>
</evidence>
<dbReference type="GO" id="GO:0007165">
    <property type="term" value="P:signal transduction"/>
    <property type="evidence" value="ECO:0007669"/>
    <property type="project" value="InterPro"/>
</dbReference>
<evidence type="ECO:0000256" key="5">
    <source>
        <dbReference type="SAM" id="Coils"/>
    </source>
</evidence>
<dbReference type="CDD" id="cd01949">
    <property type="entry name" value="GGDEF"/>
    <property type="match status" value="1"/>
</dbReference>
<dbReference type="FunFam" id="3.20.20.450:FF:000001">
    <property type="entry name" value="Cyclic di-GMP phosphodiesterase yahA"/>
    <property type="match status" value="1"/>
</dbReference>
<dbReference type="Pfam" id="PF00563">
    <property type="entry name" value="EAL"/>
    <property type="match status" value="1"/>
</dbReference>
<dbReference type="Gene3D" id="6.10.340.10">
    <property type="match status" value="1"/>
</dbReference>
<evidence type="ECO:0000259" key="9">
    <source>
        <dbReference type="PROSITE" id="PS50887"/>
    </source>
</evidence>
<dbReference type="SMART" id="SM00304">
    <property type="entry name" value="HAMP"/>
    <property type="match status" value="1"/>
</dbReference>
<dbReference type="SUPFAM" id="SSF55073">
    <property type="entry name" value="Nucleotide cyclase"/>
    <property type="match status" value="1"/>
</dbReference>
<dbReference type="PANTHER" id="PTHR44757">
    <property type="entry name" value="DIGUANYLATE CYCLASE DGCP"/>
    <property type="match status" value="1"/>
</dbReference>
<dbReference type="SUPFAM" id="SSF158472">
    <property type="entry name" value="HAMP domain-like"/>
    <property type="match status" value="1"/>
</dbReference>
<evidence type="ECO:0000256" key="6">
    <source>
        <dbReference type="SAM" id="Phobius"/>
    </source>
</evidence>
<keyword evidence="3" id="KW-0973">c-di-GMP</keyword>
<evidence type="ECO:0000256" key="1">
    <source>
        <dbReference type="ARBA" id="ARBA00001946"/>
    </source>
</evidence>
<keyword evidence="6" id="KW-0812">Transmembrane</keyword>
<dbReference type="InterPro" id="IPR043128">
    <property type="entry name" value="Rev_trsase/Diguanyl_cyclase"/>
</dbReference>
<evidence type="ECO:0000259" key="7">
    <source>
        <dbReference type="PROSITE" id="PS50883"/>
    </source>
</evidence>
<dbReference type="Proteomes" id="UP000586305">
    <property type="component" value="Unassembled WGS sequence"/>
</dbReference>
<organism evidence="10 11">
    <name type="scientific">Pseudoalteromonas caenipelagi</name>
    <dbReference type="NCBI Taxonomy" id="2726988"/>
    <lineage>
        <taxon>Bacteria</taxon>
        <taxon>Pseudomonadati</taxon>
        <taxon>Pseudomonadota</taxon>
        <taxon>Gammaproteobacteria</taxon>
        <taxon>Alteromonadales</taxon>
        <taxon>Pseudoalteromonadaceae</taxon>
        <taxon>Pseudoalteromonas</taxon>
    </lineage>
</organism>
<dbReference type="InterPro" id="IPR001633">
    <property type="entry name" value="EAL_dom"/>
</dbReference>
<dbReference type="Gene3D" id="3.20.20.450">
    <property type="entry name" value="EAL domain"/>
    <property type="match status" value="1"/>
</dbReference>
<dbReference type="PROSITE" id="PS50885">
    <property type="entry name" value="HAMP"/>
    <property type="match status" value="1"/>
</dbReference>
<dbReference type="EC" id="3.1.4.52" evidence="2"/>
<evidence type="ECO:0000256" key="4">
    <source>
        <dbReference type="ARBA" id="ARBA00051114"/>
    </source>
</evidence>
<dbReference type="GO" id="GO:0071111">
    <property type="term" value="F:cyclic-guanylate-specific phosphodiesterase activity"/>
    <property type="evidence" value="ECO:0007669"/>
    <property type="project" value="UniProtKB-EC"/>
</dbReference>
<protein>
    <recommendedName>
        <fullName evidence="2">cyclic-guanylate-specific phosphodiesterase</fullName>
        <ecNumber evidence="2">3.1.4.52</ecNumber>
    </recommendedName>
</protein>
<dbReference type="GO" id="GO:0071732">
    <property type="term" value="P:cellular response to nitric oxide"/>
    <property type="evidence" value="ECO:0007669"/>
    <property type="project" value="UniProtKB-ARBA"/>
</dbReference>
<dbReference type="FunFam" id="3.30.70.270:FF:000001">
    <property type="entry name" value="Diguanylate cyclase domain protein"/>
    <property type="match status" value="1"/>
</dbReference>
<feature type="transmembrane region" description="Helical" evidence="6">
    <location>
        <begin position="165"/>
        <end position="186"/>
    </location>
</feature>
<keyword evidence="11" id="KW-1185">Reference proteome</keyword>
<feature type="domain" description="GGDEF" evidence="9">
    <location>
        <begin position="400"/>
        <end position="533"/>
    </location>
</feature>
<dbReference type="PROSITE" id="PS50887">
    <property type="entry name" value="GGDEF"/>
    <property type="match status" value="1"/>
</dbReference>
<dbReference type="InterPro" id="IPR003660">
    <property type="entry name" value="HAMP_dom"/>
</dbReference>
<dbReference type="SUPFAM" id="SSF55785">
    <property type="entry name" value="PYP-like sensor domain (PAS domain)"/>
    <property type="match status" value="1"/>
</dbReference>
<dbReference type="Gene3D" id="3.30.70.270">
    <property type="match status" value="1"/>
</dbReference>
<evidence type="ECO:0000259" key="8">
    <source>
        <dbReference type="PROSITE" id="PS50885"/>
    </source>
</evidence>
<dbReference type="AlphaFoldDB" id="A0A849VHC0"/>
<reference evidence="10 11" key="1">
    <citation type="submission" date="2020-04" db="EMBL/GenBank/DDBJ databases">
        <title>Pseudoalteromonas caenipelagi sp. nov., isolated from a tidal flat.</title>
        <authorList>
            <person name="Park S."/>
            <person name="Yoon J.-H."/>
        </authorList>
    </citation>
    <scope>NUCLEOTIDE SEQUENCE [LARGE SCALE GENOMIC DNA]</scope>
    <source>
        <strain evidence="10 11">JBTF-M23</strain>
    </source>
</reference>
<dbReference type="InterPro" id="IPR029787">
    <property type="entry name" value="Nucleotide_cyclase"/>
</dbReference>
<dbReference type="PROSITE" id="PS50883">
    <property type="entry name" value="EAL"/>
    <property type="match status" value="1"/>
</dbReference>
<dbReference type="CDD" id="cd01948">
    <property type="entry name" value="EAL"/>
    <property type="match status" value="1"/>
</dbReference>
<comment type="cofactor">
    <cofactor evidence="1">
        <name>Mg(2+)</name>
        <dbReference type="ChEBI" id="CHEBI:18420"/>
    </cofactor>
</comment>
<feature type="domain" description="HAMP" evidence="8">
    <location>
        <begin position="184"/>
        <end position="236"/>
    </location>
</feature>
<dbReference type="PANTHER" id="PTHR44757:SF2">
    <property type="entry name" value="BIOFILM ARCHITECTURE MAINTENANCE PROTEIN MBAA"/>
    <property type="match status" value="1"/>
</dbReference>
<dbReference type="RefSeq" id="WP_171628193.1">
    <property type="nucleotide sequence ID" value="NZ_JABBPG010000017.1"/>
</dbReference>
<comment type="catalytic activity">
    <reaction evidence="4">
        <text>3',3'-c-di-GMP + H2O = 5'-phosphoguanylyl(3'-&gt;5')guanosine + H(+)</text>
        <dbReference type="Rhea" id="RHEA:24902"/>
        <dbReference type="ChEBI" id="CHEBI:15377"/>
        <dbReference type="ChEBI" id="CHEBI:15378"/>
        <dbReference type="ChEBI" id="CHEBI:58754"/>
        <dbReference type="ChEBI" id="CHEBI:58805"/>
        <dbReference type="EC" id="3.1.4.52"/>
    </reaction>
    <physiologicalReaction direction="left-to-right" evidence="4">
        <dbReference type="Rhea" id="RHEA:24903"/>
    </physiologicalReaction>
</comment>
<accession>A0A849VHC0</accession>
<dbReference type="SUPFAM" id="SSF141868">
    <property type="entry name" value="EAL domain-like"/>
    <property type="match status" value="1"/>
</dbReference>
<dbReference type="InterPro" id="IPR035965">
    <property type="entry name" value="PAS-like_dom_sf"/>
</dbReference>
<dbReference type="InterPro" id="IPR052155">
    <property type="entry name" value="Biofilm_reg_signaling"/>
</dbReference>
<keyword evidence="6" id="KW-1133">Transmembrane helix</keyword>
<sequence>MLATLIFLAFSGVTTVYTYNAQLDTLIESSRTSLNRELPALAAELEQELANNNLVNTQFAINTKMTSLNYQNIVAVDQSGLIIVAPQRNLAGLHYRALDLPISAQVMANIERTKLLTINYDSEHHFFDAYYPLSIKNRGDGLIYARYSIALDVDHLIDLTMSKSAIVAICLLSLLLFIALFVYFFIHKPIHHLIDVGQHLQALQLNYRANIQGRGELKQLAECVNKMADSLEEKIASQKAAEQFALTKHGLLESIFKALPDLFFVIDYKGKVVEFHSGNDNALYTEQKNLVGCNITELLPDAASKHFQRAIFDTRSSEQLICLEYPLTDDNQSKFFEARLSPMPFTENIVIVVREITQRKRQEEMIFHHAFFDTLTNLPNRFLVMERLTQQIKEAVRSKTLIAVMFIDLDDFKKVNDSLGHEIGDKLLIASAKRLQSALRLEDTVARLGGDEFVILLSNIHTPSDAQPIAANLVRKFQTPLQVDKREFSISISLGVALYPHDGDSPSELLRKADSAMYHSKQQGRNTFSFFTEQMSQDLSRRLLLEEHLRHALDLGEFEVYYQPQFDIKTNELIGAEALLRWNNSELGSVPPDEFIPLAESNGEIVEIGRFVLKTAITQAKTWFQKLNKPFKIAVNLSPRQFKDCNLIDDIKQYIGQAEIPASLLELEITEGVLLSGDESVRNALKSLHQLGLVISMDDFGTGYSSLNYLRQYPFDVLKIDQSFIMDLSNNREASELVNSIITMSHSLGLKVIAEGIETLSQLKILEHYRCDVGQGFLLGKPMPRKDFENWIGLPHLE</sequence>
<comment type="caution">
    <text evidence="10">The sequence shown here is derived from an EMBL/GenBank/DDBJ whole genome shotgun (WGS) entry which is preliminary data.</text>
</comment>
<evidence type="ECO:0000256" key="2">
    <source>
        <dbReference type="ARBA" id="ARBA00012282"/>
    </source>
</evidence>
<dbReference type="SMART" id="SM00267">
    <property type="entry name" value="GGDEF"/>
    <property type="match status" value="1"/>
</dbReference>
<feature type="coiled-coil region" evidence="5">
    <location>
        <begin position="214"/>
        <end position="241"/>
    </location>
</feature>
<dbReference type="InterPro" id="IPR035919">
    <property type="entry name" value="EAL_sf"/>
</dbReference>
<dbReference type="CDD" id="cd00130">
    <property type="entry name" value="PAS"/>
    <property type="match status" value="1"/>
</dbReference>
<keyword evidence="6" id="KW-0472">Membrane</keyword>
<dbReference type="GO" id="GO:0016020">
    <property type="term" value="C:membrane"/>
    <property type="evidence" value="ECO:0007669"/>
    <property type="project" value="InterPro"/>
</dbReference>
<evidence type="ECO:0000313" key="10">
    <source>
        <dbReference type="EMBL" id="NOU53159.1"/>
    </source>
</evidence>
<gene>
    <name evidence="10" type="ORF">HG263_21910</name>
</gene>
<dbReference type="SMART" id="SM00052">
    <property type="entry name" value="EAL"/>
    <property type="match status" value="1"/>
</dbReference>
<evidence type="ECO:0000313" key="11">
    <source>
        <dbReference type="Proteomes" id="UP000586305"/>
    </source>
</evidence>
<dbReference type="CDD" id="cd06225">
    <property type="entry name" value="HAMP"/>
    <property type="match status" value="1"/>
</dbReference>
<feature type="domain" description="EAL" evidence="7">
    <location>
        <begin position="542"/>
        <end position="796"/>
    </location>
</feature>
<dbReference type="InterPro" id="IPR000014">
    <property type="entry name" value="PAS"/>
</dbReference>
<proteinExistence type="predicted"/>
<name>A0A849VHC0_9GAMM</name>
<dbReference type="EMBL" id="JABBPG010000017">
    <property type="protein sequence ID" value="NOU53159.1"/>
    <property type="molecule type" value="Genomic_DNA"/>
</dbReference>
<dbReference type="InterPro" id="IPR000160">
    <property type="entry name" value="GGDEF_dom"/>
</dbReference>
<keyword evidence="5" id="KW-0175">Coiled coil</keyword>
<dbReference type="Gene3D" id="3.30.450.20">
    <property type="entry name" value="PAS domain"/>
    <property type="match status" value="1"/>
</dbReference>
<dbReference type="Pfam" id="PF00990">
    <property type="entry name" value="GGDEF"/>
    <property type="match status" value="1"/>
</dbReference>